<accession>A0ABQ7HXW2</accession>
<evidence type="ECO:0000313" key="1">
    <source>
        <dbReference type="EMBL" id="KAF7682988.1"/>
    </source>
</evidence>
<gene>
    <name evidence="1" type="primary">Pol_1</name>
    <name evidence="1" type="ORF">TCON_1800</name>
</gene>
<protein>
    <submittedName>
        <fullName evidence="1">LINE-1 retrotransposable element ORF2 protein</fullName>
    </submittedName>
</protein>
<dbReference type="EMBL" id="SBIQ01000146">
    <property type="protein sequence ID" value="KAF7682988.1"/>
    <property type="molecule type" value="Genomic_DNA"/>
</dbReference>
<proteinExistence type="predicted"/>
<comment type="caution">
    <text evidence="1">The sequence shown here is derived from an EMBL/GenBank/DDBJ whole genome shotgun (WGS) entry which is preliminary data.</text>
</comment>
<organism evidence="1 2">
    <name type="scientific">Astathelohania contejeani</name>
    <dbReference type="NCBI Taxonomy" id="164912"/>
    <lineage>
        <taxon>Eukaryota</taxon>
        <taxon>Fungi</taxon>
        <taxon>Fungi incertae sedis</taxon>
        <taxon>Microsporidia</taxon>
        <taxon>Astathelohaniidae</taxon>
        <taxon>Astathelohania</taxon>
    </lineage>
</organism>
<sequence>MWEITNKTSNGYDEYLVEHLSDSIELTTFLNLKEFEDIIKSLPNWKAAGINKIINFFIKHISSVQKHLYDIINNICLEGRARADWFYQGIKYLIPKGNPCKGSDFKPITCMSNLYKLTTKCVTQVMQLKVERRSLLADNQLGTVRRVQGVKEQAMLNLSLKKEHGHLLKST</sequence>
<dbReference type="Proteomes" id="UP001516464">
    <property type="component" value="Unassembled WGS sequence"/>
</dbReference>
<evidence type="ECO:0000313" key="2">
    <source>
        <dbReference type="Proteomes" id="UP001516464"/>
    </source>
</evidence>
<keyword evidence="2" id="KW-1185">Reference proteome</keyword>
<reference evidence="1 2" key="1">
    <citation type="submission" date="2019-01" db="EMBL/GenBank/DDBJ databases">
        <title>Genomes sequencing and comparative genomics of infectious freshwater microsporidia, Cucumispora dikerogammari and Thelohania contejeani.</title>
        <authorList>
            <person name="Cormier A."/>
            <person name="Giraud I."/>
            <person name="Wattier R."/>
            <person name="Teixeira M."/>
            <person name="Grandjean F."/>
            <person name="Rigaud T."/>
            <person name="Cordaux R."/>
        </authorList>
    </citation>
    <scope>NUCLEOTIDE SEQUENCE [LARGE SCALE GENOMIC DNA]</scope>
    <source>
        <strain evidence="1">T1</strain>
        <tissue evidence="1">Spores</tissue>
    </source>
</reference>
<name>A0ABQ7HXW2_9MICR</name>